<dbReference type="KEGG" id="mhk:DFR87_06300"/>
<sequence>MGRSYYLDKDAFSDKDGNFGFVITNQNPPGYLFGYIKYTFTGTGLWKGYDRILKYYGVHNLMRSPQTFSMEPCYGVEFPVIYRSQIRRHILPEDVFEKVITNEKKINQSDTLFSLLDKVPNSRLGVTGSILLGIQHERSDIDLVIYGCKAAEDFMGSFKGGQPDPDWIAETSKNYSLDVSVVKGLYDIRTRGVYRSIKYSFSFVDDRPHPYCRDVCEVKEEVEVEGELEGDCNSLFYPSIAYLYARDFYEIVSWEGIFSTALYKSKRVRIKGVRMECSKRQVILIGDRRTRGFVQVL</sequence>
<protein>
    <recommendedName>
        <fullName evidence="3">Nucleotidyltransferase</fullName>
    </recommendedName>
</protein>
<gene>
    <name evidence="1" type="ORF">DFR87_06300</name>
</gene>
<keyword evidence="2" id="KW-1185">Reference proteome</keyword>
<dbReference type="AlphaFoldDB" id="A0A2U9ITK1"/>
<organism evidence="1 2">
    <name type="scientific">Metallosphaera hakonensis JCM 8857 = DSM 7519</name>
    <dbReference type="NCBI Taxonomy" id="1293036"/>
    <lineage>
        <taxon>Archaea</taxon>
        <taxon>Thermoproteota</taxon>
        <taxon>Thermoprotei</taxon>
        <taxon>Sulfolobales</taxon>
        <taxon>Sulfolobaceae</taxon>
        <taxon>Metallosphaera</taxon>
    </lineage>
</organism>
<evidence type="ECO:0008006" key="3">
    <source>
        <dbReference type="Google" id="ProtNLM"/>
    </source>
</evidence>
<dbReference type="EMBL" id="CP029287">
    <property type="protein sequence ID" value="AWR99379.1"/>
    <property type="molecule type" value="Genomic_DNA"/>
</dbReference>
<accession>A0A2U9ITK1</accession>
<reference evidence="2" key="2">
    <citation type="submission" date="2020-03" db="EMBL/GenBank/DDBJ databases">
        <title>Complete Genome Sequences of Extremely Thermoacidophilic, Metal-Mobilizing Type-Strain Members of the Archaeal Family Sulfolobaceae: Acidianus brierleyi DSM-1651T, Acidianus sulfidivorans DSM-18786T, Metallosphaera hakonensis DSM-7519T, and Metallosphaera prunae DSM-10039T.</title>
        <authorList>
            <person name="Counts J.A."/>
            <person name="Kelly R.M."/>
        </authorList>
    </citation>
    <scope>NUCLEOTIDE SEQUENCE [LARGE SCALE GENOMIC DNA]</scope>
    <source>
        <strain evidence="2">HO1-1</strain>
    </source>
</reference>
<reference evidence="1 2" key="1">
    <citation type="submission" date="2018-05" db="EMBL/GenBank/DDBJ databases">
        <title>Complete Genome Sequences of Extremely Thermoacidophilic, Metal-Mobilizing Type-Strain Members of the Archaeal Family Sulfolobaceae: Acidianus brierleyi DSM-1651T, Acidianus sulfidivorans DSM-18786T, Metallosphaera hakonensis DSM-7519T, and Metallosphaera prunae DSM-10039T.</title>
        <authorList>
            <person name="Counts J.A."/>
            <person name="Kelly R.M."/>
        </authorList>
    </citation>
    <scope>NUCLEOTIDE SEQUENCE [LARGE SCALE GENOMIC DNA]</scope>
    <source>
        <strain evidence="1 2">HO1-1</strain>
    </source>
</reference>
<proteinExistence type="predicted"/>
<dbReference type="STRING" id="1293036.GCA_001315825_02847"/>
<reference evidence="2" key="3">
    <citation type="submission" date="2020-03" db="EMBL/GenBank/DDBJ databases">
        <title>Sequencing and Assembly of Multiple Reported Metal-Biooxidizing Members of the Extremely Thermoacidophilic Archaeal Family Sulfolobaceae.</title>
        <authorList>
            <person name="Counts J.A."/>
            <person name="Kelly R.M."/>
        </authorList>
    </citation>
    <scope>NUCLEOTIDE SEQUENCE [LARGE SCALE GENOMIC DNA]</scope>
    <source>
        <strain evidence="2">HO1-1</strain>
    </source>
</reference>
<evidence type="ECO:0000313" key="2">
    <source>
        <dbReference type="Proteomes" id="UP000247586"/>
    </source>
</evidence>
<evidence type="ECO:0000313" key="1">
    <source>
        <dbReference type="EMBL" id="AWR99379.1"/>
    </source>
</evidence>
<dbReference type="Proteomes" id="UP000247586">
    <property type="component" value="Chromosome"/>
</dbReference>
<name>A0A2U9ITK1_9CREN</name>
<dbReference type="OrthoDB" id="18771at2157"/>